<dbReference type="FunFam" id="1.10.510.10:FF:000287">
    <property type="entry name" value="probable LRR receptor-like serine/threonine-protein kinase RKF3"/>
    <property type="match status" value="1"/>
</dbReference>
<evidence type="ECO:0000256" key="10">
    <source>
        <dbReference type="ARBA" id="ARBA00022777"/>
    </source>
</evidence>
<dbReference type="InterPro" id="IPR050823">
    <property type="entry name" value="Plant_Ser_Thr_Prot_Kinase"/>
</dbReference>
<evidence type="ECO:0000256" key="12">
    <source>
        <dbReference type="ARBA" id="ARBA00022989"/>
    </source>
</evidence>
<evidence type="ECO:0000256" key="8">
    <source>
        <dbReference type="ARBA" id="ARBA00022729"/>
    </source>
</evidence>
<dbReference type="Gene3D" id="1.10.510.10">
    <property type="entry name" value="Transferase(Phosphotransferase) domain 1"/>
    <property type="match status" value="1"/>
</dbReference>
<dbReference type="InterPro" id="IPR011009">
    <property type="entry name" value="Kinase-like_dom_sf"/>
</dbReference>
<proteinExistence type="inferred from homology"/>
<dbReference type="GO" id="GO:0016020">
    <property type="term" value="C:membrane"/>
    <property type="evidence" value="ECO:0007669"/>
    <property type="project" value="UniProtKB-SubCell"/>
</dbReference>
<keyword evidence="6" id="KW-0808">Transferase</keyword>
<feature type="compositionally biased region" description="Basic and acidic residues" evidence="20">
    <location>
        <begin position="376"/>
        <end position="385"/>
    </location>
</feature>
<dbReference type="EC" id="2.7.11.1" evidence="3"/>
<dbReference type="Pfam" id="PF07714">
    <property type="entry name" value="PK_Tyr_Ser-Thr"/>
    <property type="match status" value="1"/>
</dbReference>
<dbReference type="SMART" id="SM00220">
    <property type="entry name" value="S_TKc"/>
    <property type="match status" value="1"/>
</dbReference>
<reference evidence="22" key="1">
    <citation type="submission" date="2019-10" db="EMBL/GenBank/DDBJ databases">
        <authorList>
            <person name="Zhang R."/>
            <person name="Pan Y."/>
            <person name="Wang J."/>
            <person name="Ma R."/>
            <person name="Yu S."/>
        </authorList>
    </citation>
    <scope>NUCLEOTIDE SEQUENCE</scope>
    <source>
        <strain evidence="22">LA-IB0</strain>
        <tissue evidence="22">Leaf</tissue>
    </source>
</reference>
<evidence type="ECO:0000256" key="4">
    <source>
        <dbReference type="ARBA" id="ARBA00022475"/>
    </source>
</evidence>
<organism evidence="22 23">
    <name type="scientific">Buddleja alternifolia</name>
    <dbReference type="NCBI Taxonomy" id="168488"/>
    <lineage>
        <taxon>Eukaryota</taxon>
        <taxon>Viridiplantae</taxon>
        <taxon>Streptophyta</taxon>
        <taxon>Embryophyta</taxon>
        <taxon>Tracheophyta</taxon>
        <taxon>Spermatophyta</taxon>
        <taxon>Magnoliopsida</taxon>
        <taxon>eudicotyledons</taxon>
        <taxon>Gunneridae</taxon>
        <taxon>Pentapetalae</taxon>
        <taxon>asterids</taxon>
        <taxon>lamiids</taxon>
        <taxon>Lamiales</taxon>
        <taxon>Scrophulariaceae</taxon>
        <taxon>Buddlejeae</taxon>
        <taxon>Buddleja</taxon>
    </lineage>
</organism>
<feature type="domain" description="Protein kinase" evidence="21">
    <location>
        <begin position="77"/>
        <end position="361"/>
    </location>
</feature>
<sequence length="397" mass="43527">MGLCLGKSSAKLAHASSGQFSDNNKSGNGSTTQNNSSIVIVNNNSGSLCNALLASKGLSSNLKSFTFSDLKNATRNFRTDSLLGEGGFGYVFKGWIDENTFSPSKPGIGLVVAVKKLKTGSCQGHREWLTEVNYLGLLRHENLVKLIGYCSECDDKLLVYEYMPKGSLENHLFRKGAQLMPWSIRMRIAVDVARGLSFLHSLDANVIYRDLKASNVLLDSEFNAKLSDFGLAREGPRGDKTHVSTRVLGTRGYAAPEYVATGHLTPKSDVYSYGVVLLELLSGKRAMGDENAGGAEETLVDWAKPFLSDSRKVLRIMDSKLGGQYSKKGAQSAAALALRCLHTNPNYRPPMTEVLAVLEQLQVPREVSKILSRANKEDSVNEKFSPHRTMRNIRQSR</sequence>
<evidence type="ECO:0000256" key="19">
    <source>
        <dbReference type="RuleBase" id="RU000304"/>
    </source>
</evidence>
<accession>A0AAV6Y2J7</accession>
<dbReference type="InterPro" id="IPR000719">
    <property type="entry name" value="Prot_kinase_dom"/>
</dbReference>
<evidence type="ECO:0000256" key="11">
    <source>
        <dbReference type="ARBA" id="ARBA00022840"/>
    </source>
</evidence>
<dbReference type="FunFam" id="3.30.200.20:FF:000228">
    <property type="entry name" value="Serine/threonine-protein kinase BIK1"/>
    <property type="match status" value="1"/>
</dbReference>
<dbReference type="Gene3D" id="3.30.200.20">
    <property type="entry name" value="Phosphorylase Kinase, domain 1"/>
    <property type="match status" value="1"/>
</dbReference>
<keyword evidence="10" id="KW-0418">Kinase</keyword>
<comment type="subcellular location">
    <subcellularLocation>
        <location evidence="1">Cell membrane</location>
    </subcellularLocation>
    <subcellularLocation>
        <location evidence="2">Membrane</location>
        <topology evidence="2">Single-pass type I membrane protein</topology>
    </subcellularLocation>
</comment>
<dbReference type="PROSITE" id="PS00107">
    <property type="entry name" value="PROTEIN_KINASE_ATP"/>
    <property type="match status" value="1"/>
</dbReference>
<evidence type="ECO:0000256" key="18">
    <source>
        <dbReference type="PROSITE-ProRule" id="PRU10141"/>
    </source>
</evidence>
<dbReference type="SUPFAM" id="SSF56112">
    <property type="entry name" value="Protein kinase-like (PK-like)"/>
    <property type="match status" value="1"/>
</dbReference>
<evidence type="ECO:0000256" key="5">
    <source>
        <dbReference type="ARBA" id="ARBA00022527"/>
    </source>
</evidence>
<evidence type="ECO:0000256" key="1">
    <source>
        <dbReference type="ARBA" id="ARBA00004236"/>
    </source>
</evidence>
<keyword evidence="15" id="KW-0325">Glycoprotein</keyword>
<evidence type="ECO:0000313" key="23">
    <source>
        <dbReference type="Proteomes" id="UP000826271"/>
    </source>
</evidence>
<feature type="region of interest" description="Disordered" evidence="20">
    <location>
        <begin position="376"/>
        <end position="397"/>
    </location>
</feature>
<keyword evidence="7" id="KW-0812">Transmembrane</keyword>
<keyword evidence="14" id="KW-0675">Receptor</keyword>
<evidence type="ECO:0000256" key="13">
    <source>
        <dbReference type="ARBA" id="ARBA00023136"/>
    </source>
</evidence>
<keyword evidence="8" id="KW-0732">Signal</keyword>
<dbReference type="GO" id="GO:0004674">
    <property type="term" value="F:protein serine/threonine kinase activity"/>
    <property type="evidence" value="ECO:0007669"/>
    <property type="project" value="UniProtKB-KW"/>
</dbReference>
<feature type="binding site" evidence="18">
    <location>
        <position position="116"/>
    </location>
    <ligand>
        <name>ATP</name>
        <dbReference type="ChEBI" id="CHEBI:30616"/>
    </ligand>
</feature>
<protein>
    <recommendedName>
        <fullName evidence="3">non-specific serine/threonine protein kinase</fullName>
        <ecNumber evidence="3">2.7.11.1</ecNumber>
    </recommendedName>
</protein>
<dbReference type="PANTHER" id="PTHR45621">
    <property type="entry name" value="OS01G0588500 PROTEIN-RELATED"/>
    <property type="match status" value="1"/>
</dbReference>
<keyword evidence="11 18" id="KW-0067">ATP-binding</keyword>
<evidence type="ECO:0000256" key="7">
    <source>
        <dbReference type="ARBA" id="ARBA00022692"/>
    </source>
</evidence>
<evidence type="ECO:0000256" key="9">
    <source>
        <dbReference type="ARBA" id="ARBA00022741"/>
    </source>
</evidence>
<dbReference type="InterPro" id="IPR001245">
    <property type="entry name" value="Ser-Thr/Tyr_kinase_cat_dom"/>
</dbReference>
<evidence type="ECO:0000259" key="21">
    <source>
        <dbReference type="PROSITE" id="PS50011"/>
    </source>
</evidence>
<feature type="compositionally biased region" description="Basic residues" evidence="20">
    <location>
        <begin position="386"/>
        <end position="397"/>
    </location>
</feature>
<evidence type="ECO:0000256" key="2">
    <source>
        <dbReference type="ARBA" id="ARBA00004479"/>
    </source>
</evidence>
<dbReference type="CDD" id="cd14066">
    <property type="entry name" value="STKc_IRAK"/>
    <property type="match status" value="1"/>
</dbReference>
<dbReference type="InterPro" id="IPR017441">
    <property type="entry name" value="Protein_kinase_ATP_BS"/>
</dbReference>
<evidence type="ECO:0000256" key="20">
    <source>
        <dbReference type="SAM" id="MobiDB-lite"/>
    </source>
</evidence>
<gene>
    <name evidence="22" type="ORF">BUALT_Bualt02G0175700</name>
</gene>
<keyword evidence="5 19" id="KW-0723">Serine/threonine-protein kinase</keyword>
<dbReference type="PROSITE" id="PS50011">
    <property type="entry name" value="PROTEIN_KINASE_DOM"/>
    <property type="match status" value="1"/>
</dbReference>
<dbReference type="AlphaFoldDB" id="A0AAV6Y2J7"/>
<dbReference type="EMBL" id="WHWC01000002">
    <property type="protein sequence ID" value="KAG8388923.1"/>
    <property type="molecule type" value="Genomic_DNA"/>
</dbReference>
<comment type="catalytic activity">
    <reaction evidence="16">
        <text>L-threonyl-[protein] + ATP = O-phospho-L-threonyl-[protein] + ADP + H(+)</text>
        <dbReference type="Rhea" id="RHEA:46608"/>
        <dbReference type="Rhea" id="RHEA-COMP:11060"/>
        <dbReference type="Rhea" id="RHEA-COMP:11605"/>
        <dbReference type="ChEBI" id="CHEBI:15378"/>
        <dbReference type="ChEBI" id="CHEBI:30013"/>
        <dbReference type="ChEBI" id="CHEBI:30616"/>
        <dbReference type="ChEBI" id="CHEBI:61977"/>
        <dbReference type="ChEBI" id="CHEBI:456216"/>
        <dbReference type="EC" id="2.7.11.1"/>
    </reaction>
</comment>
<keyword evidence="13" id="KW-0472">Membrane</keyword>
<keyword evidence="23" id="KW-1185">Reference proteome</keyword>
<comment type="similarity">
    <text evidence="19">Belongs to the protein kinase superfamily.</text>
</comment>
<dbReference type="GO" id="GO:0005524">
    <property type="term" value="F:ATP binding"/>
    <property type="evidence" value="ECO:0007669"/>
    <property type="project" value="UniProtKB-UniRule"/>
</dbReference>
<dbReference type="InterPro" id="IPR008271">
    <property type="entry name" value="Ser/Thr_kinase_AS"/>
</dbReference>
<name>A0AAV6Y2J7_9LAMI</name>
<evidence type="ECO:0000256" key="6">
    <source>
        <dbReference type="ARBA" id="ARBA00022679"/>
    </source>
</evidence>
<keyword evidence="9 18" id="KW-0547">Nucleotide-binding</keyword>
<evidence type="ECO:0000256" key="14">
    <source>
        <dbReference type="ARBA" id="ARBA00023170"/>
    </source>
</evidence>
<evidence type="ECO:0000256" key="17">
    <source>
        <dbReference type="ARBA" id="ARBA00048679"/>
    </source>
</evidence>
<dbReference type="Proteomes" id="UP000826271">
    <property type="component" value="Unassembled WGS sequence"/>
</dbReference>
<comment type="catalytic activity">
    <reaction evidence="17">
        <text>L-seryl-[protein] + ATP = O-phospho-L-seryl-[protein] + ADP + H(+)</text>
        <dbReference type="Rhea" id="RHEA:17989"/>
        <dbReference type="Rhea" id="RHEA-COMP:9863"/>
        <dbReference type="Rhea" id="RHEA-COMP:11604"/>
        <dbReference type="ChEBI" id="CHEBI:15378"/>
        <dbReference type="ChEBI" id="CHEBI:29999"/>
        <dbReference type="ChEBI" id="CHEBI:30616"/>
        <dbReference type="ChEBI" id="CHEBI:83421"/>
        <dbReference type="ChEBI" id="CHEBI:456216"/>
        <dbReference type="EC" id="2.7.11.1"/>
    </reaction>
</comment>
<comment type="caution">
    <text evidence="22">The sequence shown here is derived from an EMBL/GenBank/DDBJ whole genome shotgun (WGS) entry which is preliminary data.</text>
</comment>
<evidence type="ECO:0000256" key="16">
    <source>
        <dbReference type="ARBA" id="ARBA00047899"/>
    </source>
</evidence>
<evidence type="ECO:0000256" key="15">
    <source>
        <dbReference type="ARBA" id="ARBA00023180"/>
    </source>
</evidence>
<keyword evidence="4" id="KW-1003">Cell membrane</keyword>
<dbReference type="PROSITE" id="PS00108">
    <property type="entry name" value="PROTEIN_KINASE_ST"/>
    <property type="match status" value="1"/>
</dbReference>
<evidence type="ECO:0000313" key="22">
    <source>
        <dbReference type="EMBL" id="KAG8388923.1"/>
    </source>
</evidence>
<evidence type="ECO:0000256" key="3">
    <source>
        <dbReference type="ARBA" id="ARBA00012513"/>
    </source>
</evidence>
<keyword evidence="12" id="KW-1133">Transmembrane helix</keyword>